<keyword evidence="3" id="KW-1185">Reference proteome</keyword>
<organism evidence="2 3">
    <name type="scientific">Chthoniobacter flavus Ellin428</name>
    <dbReference type="NCBI Taxonomy" id="497964"/>
    <lineage>
        <taxon>Bacteria</taxon>
        <taxon>Pseudomonadati</taxon>
        <taxon>Verrucomicrobiota</taxon>
        <taxon>Spartobacteria</taxon>
        <taxon>Chthoniobacterales</taxon>
        <taxon>Chthoniobacteraceae</taxon>
        <taxon>Chthoniobacter</taxon>
    </lineage>
</organism>
<dbReference type="InParanoid" id="B4CWT8"/>
<dbReference type="AlphaFoldDB" id="B4CWT8"/>
<evidence type="ECO:0000313" key="3">
    <source>
        <dbReference type="Proteomes" id="UP000005824"/>
    </source>
</evidence>
<comment type="caution">
    <text evidence="2">The sequence shown here is derived from an EMBL/GenBank/DDBJ whole genome shotgun (WGS) entry which is preliminary data.</text>
</comment>
<dbReference type="Proteomes" id="UP000005824">
    <property type="component" value="Unassembled WGS sequence"/>
</dbReference>
<gene>
    <name evidence="2" type="ORF">CfE428DRAFT_1551</name>
</gene>
<dbReference type="EMBL" id="ABVL01000003">
    <property type="protein sequence ID" value="EDY21258.1"/>
    <property type="molecule type" value="Genomic_DNA"/>
</dbReference>
<dbReference type="RefSeq" id="WP_006978877.1">
    <property type="nucleotide sequence ID" value="NZ_ABVL01000003.1"/>
</dbReference>
<name>B4CWT8_9BACT</name>
<feature type="region of interest" description="Disordered" evidence="1">
    <location>
        <begin position="98"/>
        <end position="177"/>
    </location>
</feature>
<protein>
    <submittedName>
        <fullName evidence="2">Uncharacterized protein</fullName>
    </submittedName>
</protein>
<evidence type="ECO:0000313" key="2">
    <source>
        <dbReference type="EMBL" id="EDY21258.1"/>
    </source>
</evidence>
<accession>B4CWT8</accession>
<feature type="compositionally biased region" description="Basic and acidic residues" evidence="1">
    <location>
        <begin position="145"/>
        <end position="154"/>
    </location>
</feature>
<reference evidence="2 3" key="1">
    <citation type="journal article" date="2011" name="J. Bacteriol.">
        <title>Genome sequence of Chthoniobacter flavus Ellin428, an aerobic heterotrophic soil bacterium.</title>
        <authorList>
            <person name="Kant R."/>
            <person name="van Passel M.W."/>
            <person name="Palva A."/>
            <person name="Lucas S."/>
            <person name="Lapidus A."/>
            <person name="Glavina Del Rio T."/>
            <person name="Dalin E."/>
            <person name="Tice H."/>
            <person name="Bruce D."/>
            <person name="Goodwin L."/>
            <person name="Pitluck S."/>
            <person name="Larimer F.W."/>
            <person name="Land M.L."/>
            <person name="Hauser L."/>
            <person name="Sangwan P."/>
            <person name="de Vos W.M."/>
            <person name="Janssen P.H."/>
            <person name="Smidt H."/>
        </authorList>
    </citation>
    <scope>NUCLEOTIDE SEQUENCE [LARGE SCALE GENOMIC DNA]</scope>
    <source>
        <strain evidence="2 3">Ellin428</strain>
    </source>
</reference>
<sequence length="177" mass="19213">MPRRRSGTKRNSLYHISNDIRGPVTLEVLRSLRAVKGEARLVTGETLVCQVGESEWKRLADFMDKPVKSEKPAKSRGTGKIGAACARRRAEVIGAAKVAGGPGGTMEFSRWRKPPELALSTTRPGRGGGKKKKKELSRPAPLRGLTEKTDDSGGFRHRLNSVVPPGLRSFTVQGRSG</sequence>
<evidence type="ECO:0000256" key="1">
    <source>
        <dbReference type="SAM" id="MobiDB-lite"/>
    </source>
</evidence>
<dbReference type="STRING" id="497964.CfE428DRAFT_1551"/>
<proteinExistence type="predicted"/>